<keyword evidence="4 5" id="KW-0408">Iron</keyword>
<evidence type="ECO:0000256" key="7">
    <source>
        <dbReference type="SAM" id="SignalP"/>
    </source>
</evidence>
<name>A0A5B0LUM4_PUCGR</name>
<protein>
    <submittedName>
        <fullName evidence="8">Cytochrome P450-dit2</fullName>
    </submittedName>
</protein>
<dbReference type="GO" id="GO:0005506">
    <property type="term" value="F:iron ion binding"/>
    <property type="evidence" value="ECO:0007669"/>
    <property type="project" value="InterPro"/>
</dbReference>
<dbReference type="SUPFAM" id="SSF48264">
    <property type="entry name" value="Cytochrome P450"/>
    <property type="match status" value="1"/>
</dbReference>
<dbReference type="InterPro" id="IPR001128">
    <property type="entry name" value="Cyt_P450"/>
</dbReference>
<dbReference type="GO" id="GO:0004497">
    <property type="term" value="F:monooxygenase activity"/>
    <property type="evidence" value="ECO:0007669"/>
    <property type="project" value="UniProtKB-KW"/>
</dbReference>
<dbReference type="Pfam" id="PF00067">
    <property type="entry name" value="p450"/>
    <property type="match status" value="1"/>
</dbReference>
<dbReference type="PROSITE" id="PS00086">
    <property type="entry name" value="CYTOCHROME_P450"/>
    <property type="match status" value="1"/>
</dbReference>
<dbReference type="PANTHER" id="PTHR24296">
    <property type="entry name" value="CYTOCHROME P450"/>
    <property type="match status" value="1"/>
</dbReference>
<evidence type="ECO:0000256" key="5">
    <source>
        <dbReference type="PIRSR" id="PIRSR602401-1"/>
    </source>
</evidence>
<comment type="caution">
    <text evidence="8">The sequence shown here is derived from an EMBL/GenBank/DDBJ whole genome shotgun (WGS) entry which is preliminary data.</text>
</comment>
<organism evidence="8 9">
    <name type="scientific">Puccinia graminis f. sp. tritici</name>
    <dbReference type="NCBI Taxonomy" id="56615"/>
    <lineage>
        <taxon>Eukaryota</taxon>
        <taxon>Fungi</taxon>
        <taxon>Dikarya</taxon>
        <taxon>Basidiomycota</taxon>
        <taxon>Pucciniomycotina</taxon>
        <taxon>Pucciniomycetes</taxon>
        <taxon>Pucciniales</taxon>
        <taxon>Pucciniaceae</taxon>
        <taxon>Puccinia</taxon>
    </lineage>
</organism>
<evidence type="ECO:0000313" key="8">
    <source>
        <dbReference type="EMBL" id="KAA1068111.1"/>
    </source>
</evidence>
<dbReference type="InterPro" id="IPR036396">
    <property type="entry name" value="Cyt_P450_sf"/>
</dbReference>
<dbReference type="GO" id="GO:0006629">
    <property type="term" value="P:lipid metabolic process"/>
    <property type="evidence" value="ECO:0007669"/>
    <property type="project" value="UniProtKB-ARBA"/>
</dbReference>
<dbReference type="Gene3D" id="1.10.630.10">
    <property type="entry name" value="Cytochrome P450"/>
    <property type="match status" value="1"/>
</dbReference>
<dbReference type="GO" id="GO:0016705">
    <property type="term" value="F:oxidoreductase activity, acting on paired donors, with incorporation or reduction of molecular oxygen"/>
    <property type="evidence" value="ECO:0007669"/>
    <property type="project" value="InterPro"/>
</dbReference>
<sequence>MITFIFANLLACSVVFLLIKFRDRAIGTTKRKDTGFYDVPGWPFLGQLPSILKNRARNLEELTLRGLRYGPGHSTTVPGIRIVDVSKPEWIEYIQKTNFSNYIKGPLSRALAYDVLGDSIFVSDGPVWKRARHATSTIFTMKTFKTTIVPCANQSIDRLVKVLKSTAEVNQSIDFCNLFYCYTLESFVQMTFGTDLGLLGIEYNDEEKARSPSKLSQTTIPFAKAFEFAQDQLDFRIAMVMGWQMMERLNASMGNRMKASCCVLDEYVYSLIDERMAKMAQISEFEDKESSHSDLLSVFMNARDERGGGLGRTELRDTTLSLIVAGRDTTAHTLSWAFFHVLMNKDLVSKIREEAIEILGDQDSDQDRVTYENYKQFIWSQAVVYEALRLHPSIPKSGRYVASDDRIPGGPTVEAGNLVRWSAWKMGRDASLWGPDCGEFKPDRWIDETGRIKKFGPFKFPAFGGGPRICIGQNLAMLQAVKVIVEVFKQFDLEFAPGWLENVPKSEAIEGVASRYPTPMYRPSLTLPMAHPMMVSVHRRTSSAEAISP</sequence>
<keyword evidence="6" id="KW-0503">Monooxygenase</keyword>
<evidence type="ECO:0000256" key="1">
    <source>
        <dbReference type="ARBA" id="ARBA00010617"/>
    </source>
</evidence>
<dbReference type="Proteomes" id="UP000325313">
    <property type="component" value="Unassembled WGS sequence"/>
</dbReference>
<feature type="binding site" description="axial binding residue" evidence="5">
    <location>
        <position position="470"/>
    </location>
    <ligand>
        <name>heme</name>
        <dbReference type="ChEBI" id="CHEBI:30413"/>
    </ligand>
    <ligandPart>
        <name>Fe</name>
        <dbReference type="ChEBI" id="CHEBI:18248"/>
    </ligandPart>
</feature>
<dbReference type="GO" id="GO:0020037">
    <property type="term" value="F:heme binding"/>
    <property type="evidence" value="ECO:0007669"/>
    <property type="project" value="InterPro"/>
</dbReference>
<reference evidence="8 9" key="1">
    <citation type="submission" date="2019-05" db="EMBL/GenBank/DDBJ databases">
        <title>Emergence of the Ug99 lineage of the wheat stem rust pathogen through somatic hybridization.</title>
        <authorList>
            <person name="Li F."/>
            <person name="Upadhyaya N.M."/>
            <person name="Sperschneider J."/>
            <person name="Matny O."/>
            <person name="Nguyen-Phuc H."/>
            <person name="Mago R."/>
            <person name="Raley C."/>
            <person name="Miller M.E."/>
            <person name="Silverstein K.A.T."/>
            <person name="Henningsen E."/>
            <person name="Hirsch C.D."/>
            <person name="Visser B."/>
            <person name="Pretorius Z.A."/>
            <person name="Steffenson B.J."/>
            <person name="Schwessinger B."/>
            <person name="Dodds P.N."/>
            <person name="Figueroa M."/>
        </authorList>
    </citation>
    <scope>NUCLEOTIDE SEQUENCE [LARGE SCALE GENOMIC DNA]</scope>
    <source>
        <strain evidence="8 9">Ug99</strain>
    </source>
</reference>
<dbReference type="AlphaFoldDB" id="A0A5B0LUM4"/>
<dbReference type="EMBL" id="VDEP01000506">
    <property type="protein sequence ID" value="KAA1068111.1"/>
    <property type="molecule type" value="Genomic_DNA"/>
</dbReference>
<dbReference type="PRINTS" id="PR00385">
    <property type="entry name" value="P450"/>
</dbReference>
<feature type="signal peptide" evidence="7">
    <location>
        <begin position="1"/>
        <end position="27"/>
    </location>
</feature>
<evidence type="ECO:0000256" key="4">
    <source>
        <dbReference type="ARBA" id="ARBA00023004"/>
    </source>
</evidence>
<evidence type="ECO:0000313" key="9">
    <source>
        <dbReference type="Proteomes" id="UP000325313"/>
    </source>
</evidence>
<keyword evidence="7" id="KW-0732">Signal</keyword>
<gene>
    <name evidence="8" type="primary">DIT2_8</name>
    <name evidence="8" type="ORF">PGTUg99_018060</name>
</gene>
<dbReference type="InterPro" id="IPR017972">
    <property type="entry name" value="Cyt_P450_CS"/>
</dbReference>
<keyword evidence="3 6" id="KW-0560">Oxidoreductase</keyword>
<keyword evidence="5 6" id="KW-0349">Heme</keyword>
<dbReference type="PRINTS" id="PR00463">
    <property type="entry name" value="EP450I"/>
</dbReference>
<accession>A0A5B0LUM4</accession>
<evidence type="ECO:0000256" key="2">
    <source>
        <dbReference type="ARBA" id="ARBA00022723"/>
    </source>
</evidence>
<evidence type="ECO:0000256" key="6">
    <source>
        <dbReference type="RuleBase" id="RU000461"/>
    </source>
</evidence>
<proteinExistence type="inferred from homology"/>
<comment type="cofactor">
    <cofactor evidence="5">
        <name>heme</name>
        <dbReference type="ChEBI" id="CHEBI:30413"/>
    </cofactor>
</comment>
<keyword evidence="2 5" id="KW-0479">Metal-binding</keyword>
<feature type="chain" id="PRO_5022942332" evidence="7">
    <location>
        <begin position="28"/>
        <end position="549"/>
    </location>
</feature>
<evidence type="ECO:0000256" key="3">
    <source>
        <dbReference type="ARBA" id="ARBA00023002"/>
    </source>
</evidence>
<dbReference type="InterPro" id="IPR002401">
    <property type="entry name" value="Cyt_P450_E_grp-I"/>
</dbReference>
<comment type="similarity">
    <text evidence="1 6">Belongs to the cytochrome P450 family.</text>
</comment>